<evidence type="ECO:0000313" key="1">
    <source>
        <dbReference type="EMBL" id="GAG15184.1"/>
    </source>
</evidence>
<gene>
    <name evidence="1" type="ORF">S01H1_57827</name>
</gene>
<dbReference type="AlphaFoldDB" id="X0VAN2"/>
<dbReference type="EMBL" id="BARS01037738">
    <property type="protein sequence ID" value="GAG15184.1"/>
    <property type="molecule type" value="Genomic_DNA"/>
</dbReference>
<organism evidence="1">
    <name type="scientific">marine sediment metagenome</name>
    <dbReference type="NCBI Taxonomy" id="412755"/>
    <lineage>
        <taxon>unclassified sequences</taxon>
        <taxon>metagenomes</taxon>
        <taxon>ecological metagenomes</taxon>
    </lineage>
</organism>
<sequence>MTTIWNNHFICKNKLIYEVLVDAISRERKDFGRIETIFLVDEVIHGYVMKEVSVSGSPHVF</sequence>
<comment type="caution">
    <text evidence="1">The sequence shown here is derived from an EMBL/GenBank/DDBJ whole genome shotgun (WGS) entry which is preliminary data.</text>
</comment>
<proteinExistence type="predicted"/>
<name>X0VAN2_9ZZZZ</name>
<protein>
    <submittedName>
        <fullName evidence="1">Uncharacterized protein</fullName>
    </submittedName>
</protein>
<reference evidence="1" key="1">
    <citation type="journal article" date="2014" name="Front. Microbiol.">
        <title>High frequency of phylogenetically diverse reductive dehalogenase-homologous genes in deep subseafloor sedimentary metagenomes.</title>
        <authorList>
            <person name="Kawai M."/>
            <person name="Futagami T."/>
            <person name="Toyoda A."/>
            <person name="Takaki Y."/>
            <person name="Nishi S."/>
            <person name="Hori S."/>
            <person name="Arai W."/>
            <person name="Tsubouchi T."/>
            <person name="Morono Y."/>
            <person name="Uchiyama I."/>
            <person name="Ito T."/>
            <person name="Fujiyama A."/>
            <person name="Inagaki F."/>
            <person name="Takami H."/>
        </authorList>
    </citation>
    <scope>NUCLEOTIDE SEQUENCE</scope>
    <source>
        <strain evidence="1">Expedition CK06-06</strain>
    </source>
</reference>
<accession>X0VAN2</accession>